<dbReference type="InterPro" id="IPR015424">
    <property type="entry name" value="PyrdxlP-dep_Trfase"/>
</dbReference>
<evidence type="ECO:0000313" key="7">
    <source>
        <dbReference type="EMBL" id="BBX37634.1"/>
    </source>
</evidence>
<evidence type="ECO:0000313" key="10">
    <source>
        <dbReference type="Proteomes" id="UP001241092"/>
    </source>
</evidence>
<dbReference type="RefSeq" id="WP_036439522.1">
    <property type="nucleotide sequence ID" value="NZ_AP022567.1"/>
</dbReference>
<dbReference type="PANTHER" id="PTHR43643">
    <property type="entry name" value="HISTIDINOL-PHOSPHATE AMINOTRANSFERASE 2"/>
    <property type="match status" value="1"/>
</dbReference>
<dbReference type="Pfam" id="PF00155">
    <property type="entry name" value="Aminotran_1_2"/>
    <property type="match status" value="1"/>
</dbReference>
<keyword evidence="2 8" id="KW-0032">Aminotransferase</keyword>
<reference evidence="7" key="2">
    <citation type="submission" date="2020-02" db="EMBL/GenBank/DDBJ databases">
        <authorList>
            <person name="Matsumoto Y."/>
            <person name="Motooka D."/>
            <person name="Nakamura S."/>
        </authorList>
    </citation>
    <scope>NUCLEOTIDE SEQUENCE</scope>
    <source>
        <strain evidence="7">JCM 12375</strain>
    </source>
</reference>
<dbReference type="PROSITE" id="PS00599">
    <property type="entry name" value="AA_TRANSFER_CLASS_2"/>
    <property type="match status" value="1"/>
</dbReference>
<reference evidence="8" key="3">
    <citation type="submission" date="2023-03" db="EMBL/GenBank/DDBJ databases">
        <title>Draft genome sequence of a Mycolicibacterium mageritense strain H4_3_1 isolated from a hybrid biological-inorganic system reactor.</title>
        <authorList>
            <person name="Feng X."/>
            <person name="Kazama D."/>
            <person name="Sato K."/>
            <person name="Kobayashi H."/>
        </authorList>
    </citation>
    <scope>NUCLEOTIDE SEQUENCE</scope>
    <source>
        <strain evidence="8">H4_3_1</strain>
    </source>
</reference>
<evidence type="ECO:0000256" key="3">
    <source>
        <dbReference type="ARBA" id="ARBA00022679"/>
    </source>
</evidence>
<evidence type="ECO:0000259" key="6">
    <source>
        <dbReference type="Pfam" id="PF00155"/>
    </source>
</evidence>
<reference evidence="7 9" key="1">
    <citation type="journal article" date="2019" name="Emerg. Microbes Infect.">
        <title>Comprehensive subspecies identification of 175 nontuberculous mycobacteria species based on 7547 genomic profiles.</title>
        <authorList>
            <person name="Matsumoto Y."/>
            <person name="Kinjo T."/>
            <person name="Motooka D."/>
            <person name="Nabeya D."/>
            <person name="Jung N."/>
            <person name="Uechi K."/>
            <person name="Horii T."/>
            <person name="Iida T."/>
            <person name="Fujita J."/>
            <person name="Nakamura S."/>
        </authorList>
    </citation>
    <scope>NUCLEOTIDE SEQUENCE [LARGE SCALE GENOMIC DNA]</scope>
    <source>
        <strain evidence="7 9">JCM 12375</strain>
    </source>
</reference>
<dbReference type="GO" id="GO:0030170">
    <property type="term" value="F:pyridoxal phosphate binding"/>
    <property type="evidence" value="ECO:0007669"/>
    <property type="project" value="InterPro"/>
</dbReference>
<proteinExistence type="inferred from homology"/>
<dbReference type="CDD" id="cd00609">
    <property type="entry name" value="AAT_like"/>
    <property type="match status" value="1"/>
</dbReference>
<keyword evidence="4 5" id="KW-0663">Pyridoxal phosphate</keyword>
<dbReference type="Proteomes" id="UP001241092">
    <property type="component" value="Chromosome"/>
</dbReference>
<dbReference type="Gene3D" id="3.90.1150.10">
    <property type="entry name" value="Aspartate Aminotransferase, domain 1"/>
    <property type="match status" value="1"/>
</dbReference>
<accession>A0AAI8U1E6</accession>
<evidence type="ECO:0000256" key="4">
    <source>
        <dbReference type="ARBA" id="ARBA00022898"/>
    </source>
</evidence>
<name>A0AAI8U1E6_MYCME</name>
<evidence type="ECO:0000256" key="1">
    <source>
        <dbReference type="ARBA" id="ARBA00001933"/>
    </source>
</evidence>
<dbReference type="GO" id="GO:0008483">
    <property type="term" value="F:transaminase activity"/>
    <property type="evidence" value="ECO:0007669"/>
    <property type="project" value="UniProtKB-KW"/>
</dbReference>
<dbReference type="InterPro" id="IPR015422">
    <property type="entry name" value="PyrdxlP-dep_Trfase_small"/>
</dbReference>
<gene>
    <name evidence="8" type="primary">pat_3</name>
    <name evidence="8" type="ORF">hbim_06309</name>
    <name evidence="7" type="ORF">MMAGJ_69160</name>
</gene>
<dbReference type="AlphaFoldDB" id="A0AAI8U1E6"/>
<dbReference type="SUPFAM" id="SSF53383">
    <property type="entry name" value="PLP-dependent transferases"/>
    <property type="match status" value="1"/>
</dbReference>
<dbReference type="InterPro" id="IPR001917">
    <property type="entry name" value="Aminotrans_II_pyridoxalP_BS"/>
</dbReference>
<dbReference type="EC" id="2.6.1.-" evidence="8"/>
<dbReference type="PANTHER" id="PTHR43643:SF3">
    <property type="entry name" value="HISTIDINOL-PHOSPHATE AMINOTRANSFERASE"/>
    <property type="match status" value="1"/>
</dbReference>
<evidence type="ECO:0000313" key="8">
    <source>
        <dbReference type="EMBL" id="BDY32345.1"/>
    </source>
</evidence>
<keyword evidence="9" id="KW-1185">Reference proteome</keyword>
<protein>
    <submittedName>
        <fullName evidence="7">Aspartate aminotransferase</fullName>
    </submittedName>
    <submittedName>
        <fullName evidence="8">Phenylalanine aminotransferase</fullName>
        <ecNumber evidence="8">2.6.1.-</ecNumber>
    </submittedName>
</protein>
<feature type="domain" description="Aminotransferase class I/classII large" evidence="6">
    <location>
        <begin position="29"/>
        <end position="337"/>
    </location>
</feature>
<dbReference type="EMBL" id="AP022567">
    <property type="protein sequence ID" value="BBX37634.1"/>
    <property type="molecule type" value="Genomic_DNA"/>
</dbReference>
<dbReference type="InterPro" id="IPR004839">
    <property type="entry name" value="Aminotransferase_I/II_large"/>
</dbReference>
<organism evidence="8 10">
    <name type="scientific">Mycolicibacterium mageritense</name>
    <name type="common">Mycobacterium mageritense</name>
    <dbReference type="NCBI Taxonomy" id="53462"/>
    <lineage>
        <taxon>Bacteria</taxon>
        <taxon>Bacillati</taxon>
        <taxon>Actinomycetota</taxon>
        <taxon>Actinomycetes</taxon>
        <taxon>Mycobacteriales</taxon>
        <taxon>Mycobacteriaceae</taxon>
        <taxon>Mycolicibacterium</taxon>
    </lineage>
</organism>
<sequence>MTVVAESRPQRFVKSPLQPPVTMLPTAVDPMALSLNENPFRPLPAVRAALIESIDAANRYPEFMPETLRHLIADHIGLPDEQVILGPGATGVMLQVLHAITDPGNRIVIADPTFEGYPIVSDMVRISPIKVPLDPLGHHDLRAMADAAVDARVVAICRPHNPTGTVESPAAIEEFLNRVPSDTVVLIDEAYVEFVCPGHRMDAVSLVRRFPNLVVMRTFSKAYGLAGLRIGYAFGSRDLADKLWAMQLPFGMSTTSLVAVAASYQAESQLRHRIRLITAERRNLQMRLRAMGIESTEAHANFIYLPAAGVCWRQVFDHAGVRVKHYFDGGVRITIGGRSSTGAVLTALRNKL</sequence>
<evidence type="ECO:0000256" key="2">
    <source>
        <dbReference type="ARBA" id="ARBA00022576"/>
    </source>
</evidence>
<dbReference type="InterPro" id="IPR050106">
    <property type="entry name" value="HistidinolP_aminotransfase"/>
</dbReference>
<evidence type="ECO:0000256" key="5">
    <source>
        <dbReference type="RuleBase" id="RU003693"/>
    </source>
</evidence>
<keyword evidence="3 8" id="KW-0808">Transferase</keyword>
<dbReference type="Proteomes" id="UP000465622">
    <property type="component" value="Chromosome"/>
</dbReference>
<comment type="cofactor">
    <cofactor evidence="1 5">
        <name>pyridoxal 5'-phosphate</name>
        <dbReference type="ChEBI" id="CHEBI:597326"/>
    </cofactor>
</comment>
<dbReference type="InterPro" id="IPR015421">
    <property type="entry name" value="PyrdxlP-dep_Trfase_major"/>
</dbReference>
<comment type="similarity">
    <text evidence="5">Belongs to the class-II pyridoxal-phosphate-dependent aminotransferase family.</text>
</comment>
<dbReference type="Gene3D" id="3.40.640.10">
    <property type="entry name" value="Type I PLP-dependent aspartate aminotransferase-like (Major domain)"/>
    <property type="match status" value="1"/>
</dbReference>
<evidence type="ECO:0000313" key="9">
    <source>
        <dbReference type="Proteomes" id="UP000465622"/>
    </source>
</evidence>
<dbReference type="EMBL" id="AP027452">
    <property type="protein sequence ID" value="BDY32345.1"/>
    <property type="molecule type" value="Genomic_DNA"/>
</dbReference>